<dbReference type="RefSeq" id="WP_397676641.1">
    <property type="nucleotide sequence ID" value="NZ_JBIRFW010000003.1"/>
</dbReference>
<evidence type="ECO:0000313" key="2">
    <source>
        <dbReference type="Proteomes" id="UP001610990"/>
    </source>
</evidence>
<organism evidence="1 2">
    <name type="scientific">Streptomyces celluloflavus</name>
    <dbReference type="NCBI Taxonomy" id="58344"/>
    <lineage>
        <taxon>Bacteria</taxon>
        <taxon>Bacillati</taxon>
        <taxon>Actinomycetota</taxon>
        <taxon>Actinomycetes</taxon>
        <taxon>Kitasatosporales</taxon>
        <taxon>Streptomycetaceae</taxon>
        <taxon>Streptomyces</taxon>
    </lineage>
</organism>
<reference evidence="1 2" key="1">
    <citation type="submission" date="2024-10" db="EMBL/GenBank/DDBJ databases">
        <title>The Natural Products Discovery Center: Release of the First 8490 Sequenced Strains for Exploring Actinobacteria Biosynthetic Diversity.</title>
        <authorList>
            <person name="Kalkreuter E."/>
            <person name="Kautsar S.A."/>
            <person name="Yang D."/>
            <person name="Bader C.D."/>
            <person name="Teijaro C.N."/>
            <person name="Fluegel L."/>
            <person name="Davis C.M."/>
            <person name="Simpson J.R."/>
            <person name="Lauterbach L."/>
            <person name="Steele A.D."/>
            <person name="Gui C."/>
            <person name="Meng S."/>
            <person name="Li G."/>
            <person name="Viehrig K."/>
            <person name="Ye F."/>
            <person name="Su P."/>
            <person name="Kiefer A.F."/>
            <person name="Nichols A."/>
            <person name="Cepeda A.J."/>
            <person name="Yan W."/>
            <person name="Fan B."/>
            <person name="Jiang Y."/>
            <person name="Adhikari A."/>
            <person name="Zheng C.-J."/>
            <person name="Schuster L."/>
            <person name="Cowan T.M."/>
            <person name="Smanski M.J."/>
            <person name="Chevrette M.G."/>
            <person name="De Carvalho L.P.S."/>
            <person name="Shen B."/>
        </authorList>
    </citation>
    <scope>NUCLEOTIDE SEQUENCE [LARGE SCALE GENOMIC DNA]</scope>
    <source>
        <strain evidence="1 2">NPDC018013</strain>
    </source>
</reference>
<name>A0ABW7RNI0_9ACTN</name>
<evidence type="ECO:0000313" key="1">
    <source>
        <dbReference type="EMBL" id="MFH8589640.1"/>
    </source>
</evidence>
<comment type="caution">
    <text evidence="1">The sequence shown here is derived from an EMBL/GenBank/DDBJ whole genome shotgun (WGS) entry which is preliminary data.</text>
</comment>
<gene>
    <name evidence="1" type="ORF">ACH4GP_35580</name>
</gene>
<sequence>MSGTPGVYGAYSWQSGNRPLIITPGDANGDEVTDLWAVTADGQNGDLLYYTTRPGSFTDSDPVKVGWGYKVITAIAWEWPAVTGRTLTGDRAPQLPSSFGLP</sequence>
<accession>A0ABW7RNI0</accession>
<dbReference type="Proteomes" id="UP001610990">
    <property type="component" value="Unassembled WGS sequence"/>
</dbReference>
<dbReference type="EMBL" id="JBIRGH010000034">
    <property type="protein sequence ID" value="MFH8589640.1"/>
    <property type="molecule type" value="Genomic_DNA"/>
</dbReference>
<proteinExistence type="predicted"/>
<protein>
    <submittedName>
        <fullName evidence="1">Uncharacterized protein</fullName>
    </submittedName>
</protein>
<keyword evidence="2" id="KW-1185">Reference proteome</keyword>